<organism evidence="7 8">
    <name type="scientific">Peptoclostridium litorale DSM 5388</name>
    <dbReference type="NCBI Taxonomy" id="1121324"/>
    <lineage>
        <taxon>Bacteria</taxon>
        <taxon>Bacillati</taxon>
        <taxon>Bacillota</taxon>
        <taxon>Clostridia</taxon>
        <taxon>Peptostreptococcales</taxon>
        <taxon>Peptoclostridiaceae</taxon>
        <taxon>Peptoclostridium</taxon>
    </lineage>
</organism>
<dbReference type="PANTHER" id="PTHR30290:SF79">
    <property type="entry name" value="DIPEPTIDE-BINDING PROTEIN DPPE"/>
    <property type="match status" value="1"/>
</dbReference>
<dbReference type="InterPro" id="IPR030678">
    <property type="entry name" value="Peptide/Ni-bd"/>
</dbReference>
<dbReference type="STRING" id="1121324.CLIT_10c04090"/>
<feature type="signal peptide" evidence="5">
    <location>
        <begin position="1"/>
        <end position="19"/>
    </location>
</feature>
<dbReference type="InterPro" id="IPR000914">
    <property type="entry name" value="SBP_5_dom"/>
</dbReference>
<protein>
    <submittedName>
        <fullName evidence="7">Oligopeptide-binding protein OppA</fullName>
    </submittedName>
</protein>
<dbReference type="FunFam" id="3.10.105.10:FF:000001">
    <property type="entry name" value="Oligopeptide ABC transporter, oligopeptide-binding protein"/>
    <property type="match status" value="1"/>
</dbReference>
<gene>
    <name evidence="7" type="primary">oppA</name>
    <name evidence="7" type="ORF">CLIT_10c04090</name>
</gene>
<comment type="subcellular location">
    <subcellularLocation>
        <location evidence="1">Cell envelope</location>
    </subcellularLocation>
</comment>
<dbReference type="CDD" id="cd08504">
    <property type="entry name" value="PBP2_OppA"/>
    <property type="match status" value="1"/>
</dbReference>
<evidence type="ECO:0000256" key="3">
    <source>
        <dbReference type="ARBA" id="ARBA00022448"/>
    </source>
</evidence>
<dbReference type="GO" id="GO:0043190">
    <property type="term" value="C:ATP-binding cassette (ABC) transporter complex"/>
    <property type="evidence" value="ECO:0007669"/>
    <property type="project" value="InterPro"/>
</dbReference>
<dbReference type="FunFam" id="3.90.76.10:FF:000001">
    <property type="entry name" value="Oligopeptide ABC transporter substrate-binding protein"/>
    <property type="match status" value="1"/>
</dbReference>
<evidence type="ECO:0000256" key="4">
    <source>
        <dbReference type="ARBA" id="ARBA00022729"/>
    </source>
</evidence>
<evidence type="ECO:0000259" key="6">
    <source>
        <dbReference type="Pfam" id="PF00496"/>
    </source>
</evidence>
<dbReference type="SUPFAM" id="SSF53850">
    <property type="entry name" value="Periplasmic binding protein-like II"/>
    <property type="match status" value="1"/>
</dbReference>
<dbReference type="InterPro" id="IPR039424">
    <property type="entry name" value="SBP_5"/>
</dbReference>
<name>A0A069RND0_PEPLI</name>
<evidence type="ECO:0000313" key="8">
    <source>
        <dbReference type="Proteomes" id="UP000027946"/>
    </source>
</evidence>
<dbReference type="Gene3D" id="3.10.105.10">
    <property type="entry name" value="Dipeptide-binding Protein, Domain 3"/>
    <property type="match status" value="1"/>
</dbReference>
<evidence type="ECO:0000313" key="7">
    <source>
        <dbReference type="EMBL" id="KDR95682.1"/>
    </source>
</evidence>
<feature type="domain" description="Solute-binding protein family 5" evidence="6">
    <location>
        <begin position="76"/>
        <end position="459"/>
    </location>
</feature>
<dbReference type="eggNOG" id="COG4166">
    <property type="taxonomic scope" value="Bacteria"/>
</dbReference>
<proteinExistence type="inferred from homology"/>
<dbReference type="EMBL" id="JJMM01000010">
    <property type="protein sequence ID" value="KDR95682.1"/>
    <property type="molecule type" value="Genomic_DNA"/>
</dbReference>
<dbReference type="GO" id="GO:0015833">
    <property type="term" value="P:peptide transport"/>
    <property type="evidence" value="ECO:0007669"/>
    <property type="project" value="TreeGrafter"/>
</dbReference>
<dbReference type="GO" id="GO:1904680">
    <property type="term" value="F:peptide transmembrane transporter activity"/>
    <property type="evidence" value="ECO:0007669"/>
    <property type="project" value="TreeGrafter"/>
</dbReference>
<dbReference type="Pfam" id="PF00496">
    <property type="entry name" value="SBP_bac_5"/>
    <property type="match status" value="1"/>
</dbReference>
<keyword evidence="4 5" id="KW-0732">Signal</keyword>
<comment type="caution">
    <text evidence="7">The sequence shown here is derived from an EMBL/GenBank/DDBJ whole genome shotgun (WGS) entry which is preliminary data.</text>
</comment>
<dbReference type="Gene3D" id="3.90.76.10">
    <property type="entry name" value="Dipeptide-binding Protein, Domain 1"/>
    <property type="match status" value="1"/>
</dbReference>
<dbReference type="OrthoDB" id="9801912at2"/>
<dbReference type="PANTHER" id="PTHR30290">
    <property type="entry name" value="PERIPLASMIC BINDING COMPONENT OF ABC TRANSPORTER"/>
    <property type="match status" value="1"/>
</dbReference>
<dbReference type="AlphaFoldDB" id="A0A069RND0"/>
<sequence length="537" mass="60574">MKKLVSILLSAMLVMTALVGCGDKGDTKELRNVVRYNLEADVKTIDPALNAAVDGAIVTVNAFEGLMRLDDNDKAIAGVAESFDVSEDGTVYTFHLRDSKWSDGEALTAKDFEYAWKRALSKEAAAEYAYQLYYLKNGEAYNKGEVAADEVGVKAIDDKTLEVTLESSVPYFLELTAFPTYFPVRQDMVEAHGEQWALKPESYITNGPFKLEKWEKGNIMAFVKNENYYDADRIKLDGIEFSFMEEISTAMASFESGDVDALHRVAREQIPTFQAENNPEFKIFPQIGTYFYAFNVNVEPTNDLKVRQAFTLAIDREAITKVVTKGGETPATGFVPTGMTQPDGKDFREAGGDYGITTTAQVEKAQALLAEAGYPNGEGFPKIKFVYNTNENHKKVAEAISEMWKQNLGVEVELVNQEWQVFQNTRNEGDFVIARDGWVGDYVDPMTFIDMFISTSGNNHPHWNSEEFDNIVREAKLTSDETKRFEMMHKAEDMIMADMIVMPVYYYTNPKMFKEYVKGARVSPLGFVYFDNAYIEQ</sequence>
<dbReference type="Proteomes" id="UP000027946">
    <property type="component" value="Unassembled WGS sequence"/>
</dbReference>
<accession>A0A069RND0</accession>
<dbReference type="GO" id="GO:0030288">
    <property type="term" value="C:outer membrane-bounded periplasmic space"/>
    <property type="evidence" value="ECO:0007669"/>
    <property type="project" value="UniProtKB-ARBA"/>
</dbReference>
<dbReference type="PIRSF" id="PIRSF002741">
    <property type="entry name" value="MppA"/>
    <property type="match status" value="1"/>
</dbReference>
<evidence type="ECO:0000256" key="1">
    <source>
        <dbReference type="ARBA" id="ARBA00004196"/>
    </source>
</evidence>
<evidence type="ECO:0000256" key="5">
    <source>
        <dbReference type="SAM" id="SignalP"/>
    </source>
</evidence>
<comment type="similarity">
    <text evidence="2">Belongs to the bacterial solute-binding protein 5 family.</text>
</comment>
<dbReference type="RefSeq" id="WP_038264122.1">
    <property type="nucleotide sequence ID" value="NZ_FSRH01000006.1"/>
</dbReference>
<feature type="chain" id="PRO_5039602904" evidence="5">
    <location>
        <begin position="20"/>
        <end position="537"/>
    </location>
</feature>
<keyword evidence="3" id="KW-0813">Transport</keyword>
<evidence type="ECO:0000256" key="2">
    <source>
        <dbReference type="ARBA" id="ARBA00005695"/>
    </source>
</evidence>
<dbReference type="Gene3D" id="3.40.190.10">
    <property type="entry name" value="Periplasmic binding protein-like II"/>
    <property type="match status" value="1"/>
</dbReference>
<dbReference type="PROSITE" id="PS51257">
    <property type="entry name" value="PROKAR_LIPOPROTEIN"/>
    <property type="match status" value="1"/>
</dbReference>
<keyword evidence="8" id="KW-1185">Reference proteome</keyword>
<reference evidence="7 8" key="1">
    <citation type="submission" date="2014-03" db="EMBL/GenBank/DDBJ databases">
        <title>Genome sequence of Clostridium litorale W6, DSM 5388.</title>
        <authorList>
            <person name="Poehlein A."/>
            <person name="Jagirdar A."/>
            <person name="Khonsari B."/>
            <person name="Chibani C.M."/>
            <person name="Gutierrez Gutierrez D.A."/>
            <person name="Davydova E."/>
            <person name="Alghaithi H.S."/>
            <person name="Nair K.P."/>
            <person name="Dhamotharan K."/>
            <person name="Chandran L."/>
            <person name="G W."/>
            <person name="Daniel R."/>
        </authorList>
    </citation>
    <scope>NUCLEOTIDE SEQUENCE [LARGE SCALE GENOMIC DNA]</scope>
    <source>
        <strain evidence="7 8">W6</strain>
    </source>
</reference>